<accession>A0A226DU71</accession>
<feature type="transmembrane region" description="Helical" evidence="1">
    <location>
        <begin position="61"/>
        <end position="84"/>
    </location>
</feature>
<evidence type="ECO:0000313" key="3">
    <source>
        <dbReference type="Proteomes" id="UP000198287"/>
    </source>
</evidence>
<evidence type="ECO:0000313" key="2">
    <source>
        <dbReference type="EMBL" id="OXA48610.1"/>
    </source>
</evidence>
<evidence type="ECO:0000256" key="1">
    <source>
        <dbReference type="SAM" id="Phobius"/>
    </source>
</evidence>
<name>A0A226DU71_FOLCA</name>
<feature type="transmembrane region" description="Helical" evidence="1">
    <location>
        <begin position="284"/>
        <end position="307"/>
    </location>
</feature>
<gene>
    <name evidence="2" type="ORF">Fcan01_16415</name>
</gene>
<protein>
    <submittedName>
        <fullName evidence="2">Uncharacterized protein</fullName>
    </submittedName>
</protein>
<proteinExistence type="predicted"/>
<dbReference type="Proteomes" id="UP000198287">
    <property type="component" value="Unassembled WGS sequence"/>
</dbReference>
<sequence>MLTELFVQKFRETVKKGNLFSYPLIWDDKRGKLCVSQWHHANAVVVTLGNLVHYRKGDVGIFNLLHVVFYALIAFSIGGCIYSFQSEDVARVWRCGILYGRTFRARYNLTPTSPATLHFNQAFLKINRPVNFIINMLPFIISSHMFIFPRHPVHFPNIYPPNSYPFFLTFLAYPPIAIFGLVNYAYLAKTLFQGAIGFIMLILPLIQDQLRPTTHGNKCSTKLRHHPADIALVYRALQLIMKEISLVFGNYLPAIQSVFGQLAVTSGYTVIGGSGKGGETFTSVLIIVCVPFAVLSWAVMLSCAANLDIKSRECIQSWKRGGIEAGWSRDEVRYMAKFRKSCKPIDFNCQGMMRITKKTVIKFVQGIVRGIFRMLLALKKK</sequence>
<keyword evidence="1" id="KW-0812">Transmembrane</keyword>
<keyword evidence="1" id="KW-0472">Membrane</keyword>
<feature type="transmembrane region" description="Helical" evidence="1">
    <location>
        <begin position="130"/>
        <end position="148"/>
    </location>
</feature>
<dbReference type="EMBL" id="LNIX01000011">
    <property type="protein sequence ID" value="OXA48610.1"/>
    <property type="molecule type" value="Genomic_DNA"/>
</dbReference>
<comment type="caution">
    <text evidence="2">The sequence shown here is derived from an EMBL/GenBank/DDBJ whole genome shotgun (WGS) entry which is preliminary data.</text>
</comment>
<keyword evidence="1" id="KW-1133">Transmembrane helix</keyword>
<organism evidence="2 3">
    <name type="scientific">Folsomia candida</name>
    <name type="common">Springtail</name>
    <dbReference type="NCBI Taxonomy" id="158441"/>
    <lineage>
        <taxon>Eukaryota</taxon>
        <taxon>Metazoa</taxon>
        <taxon>Ecdysozoa</taxon>
        <taxon>Arthropoda</taxon>
        <taxon>Hexapoda</taxon>
        <taxon>Collembola</taxon>
        <taxon>Entomobryomorpha</taxon>
        <taxon>Isotomoidea</taxon>
        <taxon>Isotomidae</taxon>
        <taxon>Proisotominae</taxon>
        <taxon>Folsomia</taxon>
    </lineage>
</organism>
<dbReference type="AlphaFoldDB" id="A0A226DU71"/>
<keyword evidence="3" id="KW-1185">Reference proteome</keyword>
<feature type="transmembrane region" description="Helical" evidence="1">
    <location>
        <begin position="164"/>
        <end position="184"/>
    </location>
</feature>
<reference evidence="2 3" key="1">
    <citation type="submission" date="2015-12" db="EMBL/GenBank/DDBJ databases">
        <title>The genome of Folsomia candida.</title>
        <authorList>
            <person name="Faddeeva A."/>
            <person name="Derks M.F."/>
            <person name="Anvar Y."/>
            <person name="Smit S."/>
            <person name="Van Straalen N."/>
            <person name="Roelofs D."/>
        </authorList>
    </citation>
    <scope>NUCLEOTIDE SEQUENCE [LARGE SCALE GENOMIC DNA]</scope>
    <source>
        <strain evidence="2 3">VU population</strain>
        <tissue evidence="2">Whole body</tissue>
    </source>
</reference>